<gene>
    <name evidence="2" type="ORF">RhiirA4_486094</name>
</gene>
<evidence type="ECO:0000313" key="3">
    <source>
        <dbReference type="Proteomes" id="UP000234323"/>
    </source>
</evidence>
<dbReference type="EMBL" id="LLXI01005176">
    <property type="protein sequence ID" value="PKY61304.1"/>
    <property type="molecule type" value="Genomic_DNA"/>
</dbReference>
<proteinExistence type="predicted"/>
<dbReference type="AlphaFoldDB" id="A0A2I1HQX9"/>
<feature type="region of interest" description="Disordered" evidence="1">
    <location>
        <begin position="70"/>
        <end position="93"/>
    </location>
</feature>
<feature type="compositionally biased region" description="Basic residues" evidence="1">
    <location>
        <begin position="125"/>
        <end position="137"/>
    </location>
</feature>
<comment type="caution">
    <text evidence="2">The sequence shown here is derived from an EMBL/GenBank/DDBJ whole genome shotgun (WGS) entry which is preliminary data.</text>
</comment>
<evidence type="ECO:0000313" key="2">
    <source>
        <dbReference type="EMBL" id="PKY61304.1"/>
    </source>
</evidence>
<dbReference type="Proteomes" id="UP000234323">
    <property type="component" value="Unassembled WGS sequence"/>
</dbReference>
<protein>
    <submittedName>
        <fullName evidence="2">Uncharacterized protein</fullName>
    </submittedName>
</protein>
<keyword evidence="3" id="KW-1185">Reference proteome</keyword>
<feature type="compositionally biased region" description="Basic and acidic residues" evidence="1">
    <location>
        <begin position="70"/>
        <end position="85"/>
    </location>
</feature>
<sequence>MEWEKINTNALLEIREEKKIETWEDAKKWALEKNNFFRLGKKIIGLAEQNKIFLEYTTLNNDFKQRLKNENRYTDEKEIGEKRPTVESPSKLTWSPDWSIDDILEDSEKTKAWLEKKKEDEKKKANGGKRKGKKKKK</sequence>
<feature type="region of interest" description="Disordered" evidence="1">
    <location>
        <begin position="115"/>
        <end position="137"/>
    </location>
</feature>
<organism evidence="2 3">
    <name type="scientific">Rhizophagus irregularis</name>
    <dbReference type="NCBI Taxonomy" id="588596"/>
    <lineage>
        <taxon>Eukaryota</taxon>
        <taxon>Fungi</taxon>
        <taxon>Fungi incertae sedis</taxon>
        <taxon>Mucoromycota</taxon>
        <taxon>Glomeromycotina</taxon>
        <taxon>Glomeromycetes</taxon>
        <taxon>Glomerales</taxon>
        <taxon>Glomeraceae</taxon>
        <taxon>Rhizophagus</taxon>
    </lineage>
</organism>
<accession>A0A2I1HQX9</accession>
<feature type="compositionally biased region" description="Basic and acidic residues" evidence="1">
    <location>
        <begin position="115"/>
        <end position="124"/>
    </location>
</feature>
<reference evidence="2 3" key="1">
    <citation type="submission" date="2015-10" db="EMBL/GenBank/DDBJ databases">
        <title>Genome analyses suggest a sexual origin of heterokaryosis in a supposedly ancient asexual fungus.</title>
        <authorList>
            <person name="Ropars J."/>
            <person name="Sedzielewska K."/>
            <person name="Noel J."/>
            <person name="Charron P."/>
            <person name="Farinelli L."/>
            <person name="Marton T."/>
            <person name="Kruger M."/>
            <person name="Pelin A."/>
            <person name="Brachmann A."/>
            <person name="Corradi N."/>
        </authorList>
    </citation>
    <scope>NUCLEOTIDE SEQUENCE [LARGE SCALE GENOMIC DNA]</scope>
    <source>
        <strain evidence="2 3">A4</strain>
    </source>
</reference>
<evidence type="ECO:0000256" key="1">
    <source>
        <dbReference type="SAM" id="MobiDB-lite"/>
    </source>
</evidence>
<name>A0A2I1HQX9_9GLOM</name>
<dbReference type="VEuPathDB" id="FungiDB:RhiirA1_469075"/>